<keyword evidence="6" id="KW-0624">Polysaccharide degradation</keyword>
<keyword evidence="13" id="KW-1185">Reference proteome</keyword>
<feature type="domain" description="Fibronectin type-III" evidence="11">
    <location>
        <begin position="644"/>
        <end position="745"/>
    </location>
</feature>
<protein>
    <submittedName>
        <fullName evidence="12">Fibronectin type III domain-containing protein</fullName>
    </submittedName>
</protein>
<accession>A0ABY5FUI1</accession>
<dbReference type="Gene3D" id="2.60.40.2700">
    <property type="match status" value="1"/>
</dbReference>
<dbReference type="PROSITE" id="PS00137">
    <property type="entry name" value="SUBTILASE_HIS"/>
    <property type="match status" value="1"/>
</dbReference>
<keyword evidence="6" id="KW-0119">Carbohydrate metabolism</keyword>
<dbReference type="SUPFAM" id="SSF52743">
    <property type="entry name" value="Subtilisin-like"/>
    <property type="match status" value="1"/>
</dbReference>
<dbReference type="EMBL" id="CP101497">
    <property type="protein sequence ID" value="UTT61966.1"/>
    <property type="molecule type" value="Genomic_DNA"/>
</dbReference>
<feature type="signal peptide" evidence="10">
    <location>
        <begin position="1"/>
        <end position="27"/>
    </location>
</feature>
<feature type="compositionally biased region" description="Polar residues" evidence="9">
    <location>
        <begin position="140"/>
        <end position="149"/>
    </location>
</feature>
<dbReference type="PROSITE" id="PS00136">
    <property type="entry name" value="SUBTILASE_ASP"/>
    <property type="match status" value="1"/>
</dbReference>
<dbReference type="Gene3D" id="3.40.50.200">
    <property type="entry name" value="Peptidase S8/S53 domain"/>
    <property type="match status" value="1"/>
</dbReference>
<evidence type="ECO:0000313" key="13">
    <source>
        <dbReference type="Proteomes" id="UP001060039"/>
    </source>
</evidence>
<keyword evidence="10" id="KW-0732">Signal</keyword>
<gene>
    <name evidence="12" type="ORF">NNL39_09830</name>
</gene>
<dbReference type="InterPro" id="IPR023828">
    <property type="entry name" value="Peptidase_S8_Ser-AS"/>
</dbReference>
<dbReference type="PANTHER" id="PTHR43806:SF11">
    <property type="entry name" value="CEREVISIN-RELATED"/>
    <property type="match status" value="1"/>
</dbReference>
<dbReference type="InterPro" id="IPR003961">
    <property type="entry name" value="FN3_dom"/>
</dbReference>
<dbReference type="Proteomes" id="UP001060039">
    <property type="component" value="Chromosome"/>
</dbReference>
<feature type="region of interest" description="Disordered" evidence="9">
    <location>
        <begin position="130"/>
        <end position="154"/>
    </location>
</feature>
<dbReference type="InterPro" id="IPR015500">
    <property type="entry name" value="Peptidase_S8_subtilisin-rel"/>
</dbReference>
<keyword evidence="2 7" id="KW-0645">Protease</keyword>
<dbReference type="InterPro" id="IPR036852">
    <property type="entry name" value="Peptidase_S8/S53_dom_sf"/>
</dbReference>
<organism evidence="12 13">
    <name type="scientific">Microcella humidisoli</name>
    <dbReference type="NCBI Taxonomy" id="2963406"/>
    <lineage>
        <taxon>Bacteria</taxon>
        <taxon>Bacillati</taxon>
        <taxon>Actinomycetota</taxon>
        <taxon>Actinomycetes</taxon>
        <taxon>Micrococcales</taxon>
        <taxon>Microbacteriaceae</taxon>
        <taxon>Microcella</taxon>
    </lineage>
</organism>
<dbReference type="SMART" id="SM00060">
    <property type="entry name" value="FN3"/>
    <property type="match status" value="6"/>
</dbReference>
<evidence type="ECO:0000256" key="7">
    <source>
        <dbReference type="PROSITE-ProRule" id="PRU01240"/>
    </source>
</evidence>
<dbReference type="PROSITE" id="PS00138">
    <property type="entry name" value="SUBTILASE_SER"/>
    <property type="match status" value="1"/>
</dbReference>
<evidence type="ECO:0000256" key="8">
    <source>
        <dbReference type="RuleBase" id="RU003355"/>
    </source>
</evidence>
<dbReference type="Pfam" id="PF00082">
    <property type="entry name" value="Peptidase_S8"/>
    <property type="match status" value="1"/>
</dbReference>
<keyword evidence="5" id="KW-0326">Glycosidase</keyword>
<feature type="domain" description="Fibronectin type-III" evidence="11">
    <location>
        <begin position="547"/>
        <end position="643"/>
    </location>
</feature>
<name>A0ABY5FUI1_9MICO</name>
<dbReference type="InterPro" id="IPR022398">
    <property type="entry name" value="Peptidase_S8_His-AS"/>
</dbReference>
<dbReference type="InterPro" id="IPR036116">
    <property type="entry name" value="FN3_sf"/>
</dbReference>
<keyword evidence="3 7" id="KW-0378">Hydrolase</keyword>
<evidence type="ECO:0000256" key="9">
    <source>
        <dbReference type="SAM" id="MobiDB-lite"/>
    </source>
</evidence>
<dbReference type="PROSITE" id="PS51892">
    <property type="entry name" value="SUBTILASE"/>
    <property type="match status" value="1"/>
</dbReference>
<dbReference type="Pfam" id="PF00041">
    <property type="entry name" value="fn3"/>
    <property type="match status" value="5"/>
</dbReference>
<evidence type="ECO:0000256" key="1">
    <source>
        <dbReference type="ARBA" id="ARBA00011073"/>
    </source>
</evidence>
<evidence type="ECO:0000256" key="10">
    <source>
        <dbReference type="SAM" id="SignalP"/>
    </source>
</evidence>
<dbReference type="InterPro" id="IPR000209">
    <property type="entry name" value="Peptidase_S8/S53_dom"/>
</dbReference>
<dbReference type="PRINTS" id="PR00723">
    <property type="entry name" value="SUBTILISIN"/>
</dbReference>
<feature type="domain" description="Fibronectin type-III" evidence="11">
    <location>
        <begin position="836"/>
        <end position="932"/>
    </location>
</feature>
<dbReference type="InterPro" id="IPR013783">
    <property type="entry name" value="Ig-like_fold"/>
</dbReference>
<dbReference type="Gene3D" id="2.60.40.10">
    <property type="entry name" value="Immunoglobulins"/>
    <property type="match status" value="6"/>
</dbReference>
<feature type="domain" description="Fibronectin type-III" evidence="11">
    <location>
        <begin position="933"/>
        <end position="1031"/>
    </location>
</feature>
<dbReference type="RefSeq" id="WP_255159107.1">
    <property type="nucleotide sequence ID" value="NZ_CP101497.1"/>
</dbReference>
<feature type="domain" description="Fibronectin type-III" evidence="11">
    <location>
        <begin position="746"/>
        <end position="835"/>
    </location>
</feature>
<feature type="active site" description="Charge relay system" evidence="7">
    <location>
        <position position="181"/>
    </location>
</feature>
<feature type="active site" description="Charge relay system" evidence="7">
    <location>
        <position position="213"/>
    </location>
</feature>
<dbReference type="PRINTS" id="PR00014">
    <property type="entry name" value="FNTYPEIII"/>
</dbReference>
<evidence type="ECO:0000256" key="3">
    <source>
        <dbReference type="ARBA" id="ARBA00022801"/>
    </source>
</evidence>
<feature type="active site" description="Charge relay system" evidence="7">
    <location>
        <position position="375"/>
    </location>
</feature>
<dbReference type="CDD" id="cd04077">
    <property type="entry name" value="Peptidases_S8_PCSK9_ProteinaseK_like"/>
    <property type="match status" value="1"/>
</dbReference>
<proteinExistence type="inferred from homology"/>
<comment type="similarity">
    <text evidence="1 7 8">Belongs to the peptidase S8 family.</text>
</comment>
<dbReference type="InterPro" id="IPR034193">
    <property type="entry name" value="PCSK9_ProteinaseK-like"/>
</dbReference>
<evidence type="ECO:0000259" key="11">
    <source>
        <dbReference type="PROSITE" id="PS50853"/>
    </source>
</evidence>
<sequence>MRRRHSTLSLLLGVAIAISSAPLAAFAAPDAAPEPPKGSDSERPAGEAAGLIVRYKPGTLPTQGGEVTGAEALELQVSAGDNIGRGLRTVEFDEVQSADAAREAAAQLEQSPLVLEAYPNFIYRPSETIETTGVGPQPDSFVTTQTSTPWGLGRIDQTTGTLDYKYTYDTTGEGVTAYIVDSGIRSTHTQFTGRLESGYFSSRFTSSGDCNGHGTHVAGTVGGTTYGVAKKVTLVPVRVFGCSDTDEATTADINLALDWVIADHQPGEPAVVNMSLGGPYDVVLNNKVQAVINDGITVVVSSGNFGNSSQYSPLTCDYSPASAPNAITVNASTKGNDDASYSNFGSCSDIYAPGSEVKSADSDSNTDTAILSGTSMAAPHVAGVAARILSHYPTLTPAQVWAKIEAEASAFDPKLNESLGSFCNTYGWEYYVCNWGGDPEIMVFASRLQTLTTAPTPTILGSPVGLGNLTANAGSWVQTGPEPDVDPDIRVQWKRSGVAIPGATDLDYELTPADVGKTITVTVTAYAEGYASLSKTSAATATVTKPALSAPAYLNTQALPGRIGLEWADPTQIGGTISDFVIQYRPTTSSTYLTFNDGVGATYYDTEITGLKFGTSYYVKVAAKTEFGTGTFTPAVLVKTLTGLPTAPTGVISTPAPRSIQLDWTAPATLNGGTISDYVIRYRVTGTTTWKTFTDGVSTATTATVTGLSGSRSYEFAIQAKTQFGVGTSAVTKRSTLSGLASLPTSLVATPTRTTMGLAWNAPSTTNGGNLIDYVIKYRRTGGTTWVVFNDGETSATGATISGLTRGVSYEFAVAAKTQFGTAPSAIVKRTTMTGLPSAPTALTGTATISSMQLDWVAPSTTNDGGDITDYVIRYRATGATTWITVNDSVSTATTHTISGLTRNKSYEFVVNAKTVIGTGASVLIKKSTLSGTASAPTGLATTATSQTVDLSWTAPASNGGTITDYVIRYRAAGATTWITFADGVGTGTTATITGLTRNKAYDVNVFARTQAGATVLSGSSTTKRVTTASGVPSIPAVTSESAAQTSEFEGELTLSVASSSDPFYPITGYTVQYKLGTGSTGTWITVVESLTGNGGEVTIPNLIIDAVYQFRASATSSAGTSAYSTPIVDGVASSGP</sequence>
<evidence type="ECO:0000256" key="5">
    <source>
        <dbReference type="ARBA" id="ARBA00023295"/>
    </source>
</evidence>
<feature type="domain" description="Fibronectin type-III" evidence="11">
    <location>
        <begin position="1032"/>
        <end position="1137"/>
    </location>
</feature>
<dbReference type="CDD" id="cd00063">
    <property type="entry name" value="FN3"/>
    <property type="match status" value="6"/>
</dbReference>
<dbReference type="SUPFAM" id="SSF49265">
    <property type="entry name" value="Fibronectin type III"/>
    <property type="match status" value="3"/>
</dbReference>
<dbReference type="InterPro" id="IPR023827">
    <property type="entry name" value="Peptidase_S8_Asp-AS"/>
</dbReference>
<reference evidence="12" key="1">
    <citation type="submission" date="2022-07" db="EMBL/GenBank/DDBJ databases">
        <title>Taxonomic analysis of Microcella humidisoli nov. sp., isolated from riverside soil.</title>
        <authorList>
            <person name="Molina K.M."/>
            <person name="Kim S.B."/>
        </authorList>
    </citation>
    <scope>NUCLEOTIDE SEQUENCE</scope>
    <source>
        <strain evidence="12">MMS21-STM10</strain>
    </source>
</reference>
<evidence type="ECO:0000313" key="12">
    <source>
        <dbReference type="EMBL" id="UTT61966.1"/>
    </source>
</evidence>
<dbReference type="PANTHER" id="PTHR43806">
    <property type="entry name" value="PEPTIDASE S8"/>
    <property type="match status" value="1"/>
</dbReference>
<keyword evidence="4 7" id="KW-0720">Serine protease</keyword>
<evidence type="ECO:0000256" key="2">
    <source>
        <dbReference type="ARBA" id="ARBA00022670"/>
    </source>
</evidence>
<evidence type="ECO:0000256" key="4">
    <source>
        <dbReference type="ARBA" id="ARBA00022825"/>
    </source>
</evidence>
<evidence type="ECO:0000256" key="6">
    <source>
        <dbReference type="ARBA" id="ARBA00023326"/>
    </source>
</evidence>
<dbReference type="PROSITE" id="PS50853">
    <property type="entry name" value="FN3"/>
    <property type="match status" value="6"/>
</dbReference>
<feature type="chain" id="PRO_5045700565" evidence="10">
    <location>
        <begin position="28"/>
        <end position="1137"/>
    </location>
</feature>
<dbReference type="InterPro" id="IPR050131">
    <property type="entry name" value="Peptidase_S8_subtilisin-like"/>
</dbReference>